<dbReference type="EMBL" id="KV878177">
    <property type="protein sequence ID" value="OJI89453.1"/>
    <property type="molecule type" value="Genomic_DNA"/>
</dbReference>
<gene>
    <name evidence="2" type="ORF">ASPTUDRAFT_325586</name>
</gene>
<sequence>MFLEDRGPVVDDVLRDEPTGGLTLNRSPVESSQTGNHGSPCFGGRRLTRPTNNRTLTVIRRSALDGWGFWIEQTWCDAPPLLSSPLSRSIRLVPLRMGNRSSLVVKLRRRSYHLTRMVAILFRHSNPREMKKPRFASGSTFEPLQCAEAADNSKPHSSVPD</sequence>
<organism evidence="2 3">
    <name type="scientific">Aspergillus tubingensis (strain CBS 134.48)</name>
    <dbReference type="NCBI Taxonomy" id="767770"/>
    <lineage>
        <taxon>Eukaryota</taxon>
        <taxon>Fungi</taxon>
        <taxon>Dikarya</taxon>
        <taxon>Ascomycota</taxon>
        <taxon>Pezizomycotina</taxon>
        <taxon>Eurotiomycetes</taxon>
        <taxon>Eurotiomycetidae</taxon>
        <taxon>Eurotiales</taxon>
        <taxon>Aspergillaceae</taxon>
        <taxon>Aspergillus</taxon>
        <taxon>Aspergillus subgen. Circumdati</taxon>
    </lineage>
</organism>
<protein>
    <submittedName>
        <fullName evidence="2">Uncharacterized protein</fullName>
    </submittedName>
</protein>
<proteinExistence type="predicted"/>
<keyword evidence="3" id="KW-1185">Reference proteome</keyword>
<feature type="compositionally biased region" description="Polar residues" evidence="1">
    <location>
        <begin position="22"/>
        <end position="37"/>
    </location>
</feature>
<feature type="region of interest" description="Disordered" evidence="1">
    <location>
        <begin position="14"/>
        <end position="47"/>
    </location>
</feature>
<reference evidence="3" key="1">
    <citation type="journal article" date="2017" name="Genome Biol.">
        <title>Comparative genomics reveals high biological diversity and specific adaptations in the industrially and medically important fungal genus Aspergillus.</title>
        <authorList>
            <person name="de Vries R.P."/>
            <person name="Riley R."/>
            <person name="Wiebenga A."/>
            <person name="Aguilar-Osorio G."/>
            <person name="Amillis S."/>
            <person name="Uchima C.A."/>
            <person name="Anderluh G."/>
            <person name="Asadollahi M."/>
            <person name="Askin M."/>
            <person name="Barry K."/>
            <person name="Battaglia E."/>
            <person name="Bayram O."/>
            <person name="Benocci T."/>
            <person name="Braus-Stromeyer S.A."/>
            <person name="Caldana C."/>
            <person name="Canovas D."/>
            <person name="Cerqueira G.C."/>
            <person name="Chen F."/>
            <person name="Chen W."/>
            <person name="Choi C."/>
            <person name="Clum A."/>
            <person name="Dos Santos R.A."/>
            <person name="Damasio A.R."/>
            <person name="Diallinas G."/>
            <person name="Emri T."/>
            <person name="Fekete E."/>
            <person name="Flipphi M."/>
            <person name="Freyberg S."/>
            <person name="Gallo A."/>
            <person name="Gournas C."/>
            <person name="Habgood R."/>
            <person name="Hainaut M."/>
            <person name="Harispe M.L."/>
            <person name="Henrissat B."/>
            <person name="Hilden K.S."/>
            <person name="Hope R."/>
            <person name="Hossain A."/>
            <person name="Karabika E."/>
            <person name="Karaffa L."/>
            <person name="Karanyi Z."/>
            <person name="Krasevec N."/>
            <person name="Kuo A."/>
            <person name="Kusch H."/>
            <person name="LaButti K."/>
            <person name="Lagendijk E.L."/>
            <person name="Lapidus A."/>
            <person name="Levasseur A."/>
            <person name="Lindquist E."/>
            <person name="Lipzen A."/>
            <person name="Logrieco A.F."/>
            <person name="MacCabe A."/>
            <person name="Maekelae M.R."/>
            <person name="Malavazi I."/>
            <person name="Melin P."/>
            <person name="Meyer V."/>
            <person name="Mielnichuk N."/>
            <person name="Miskei M."/>
            <person name="Molnar A.P."/>
            <person name="Mule G."/>
            <person name="Ngan C.Y."/>
            <person name="Orejas M."/>
            <person name="Orosz E."/>
            <person name="Ouedraogo J.P."/>
            <person name="Overkamp K.M."/>
            <person name="Park H.-S."/>
            <person name="Perrone G."/>
            <person name="Piumi F."/>
            <person name="Punt P.J."/>
            <person name="Ram A.F."/>
            <person name="Ramon A."/>
            <person name="Rauscher S."/>
            <person name="Record E."/>
            <person name="Riano-Pachon D.M."/>
            <person name="Robert V."/>
            <person name="Roehrig J."/>
            <person name="Ruller R."/>
            <person name="Salamov A."/>
            <person name="Salih N.S."/>
            <person name="Samson R.A."/>
            <person name="Sandor E."/>
            <person name="Sanguinetti M."/>
            <person name="Schuetze T."/>
            <person name="Sepcic K."/>
            <person name="Shelest E."/>
            <person name="Sherlock G."/>
            <person name="Sophianopoulou V."/>
            <person name="Squina F.M."/>
            <person name="Sun H."/>
            <person name="Susca A."/>
            <person name="Todd R.B."/>
            <person name="Tsang A."/>
            <person name="Unkles S.E."/>
            <person name="van de Wiele N."/>
            <person name="van Rossen-Uffink D."/>
            <person name="Oliveira J.V."/>
            <person name="Vesth T.C."/>
            <person name="Visser J."/>
            <person name="Yu J.-H."/>
            <person name="Zhou M."/>
            <person name="Andersen M.R."/>
            <person name="Archer D.B."/>
            <person name="Baker S.E."/>
            <person name="Benoit I."/>
            <person name="Brakhage A.A."/>
            <person name="Braus G.H."/>
            <person name="Fischer R."/>
            <person name="Frisvad J.C."/>
            <person name="Goldman G.H."/>
            <person name="Houbraken J."/>
            <person name="Oakley B."/>
            <person name="Pocsi I."/>
            <person name="Scazzocchio C."/>
            <person name="Seiboth B."/>
            <person name="vanKuyk P.A."/>
            <person name="Wortman J."/>
            <person name="Dyer P.S."/>
            <person name="Grigoriev I.V."/>
        </authorList>
    </citation>
    <scope>NUCLEOTIDE SEQUENCE [LARGE SCALE GENOMIC DNA]</scope>
    <source>
        <strain evidence="3">CBS 134.48</strain>
    </source>
</reference>
<dbReference type="Proteomes" id="UP000184304">
    <property type="component" value="Unassembled WGS sequence"/>
</dbReference>
<dbReference type="VEuPathDB" id="FungiDB:ASPTUDRAFT_325586"/>
<accession>A0A1L9NJQ8</accession>
<dbReference type="AlphaFoldDB" id="A0A1L9NJQ8"/>
<name>A0A1L9NJQ8_ASPTC</name>
<evidence type="ECO:0000313" key="3">
    <source>
        <dbReference type="Proteomes" id="UP000184304"/>
    </source>
</evidence>
<evidence type="ECO:0000256" key="1">
    <source>
        <dbReference type="SAM" id="MobiDB-lite"/>
    </source>
</evidence>
<evidence type="ECO:0000313" key="2">
    <source>
        <dbReference type="EMBL" id="OJI89453.1"/>
    </source>
</evidence>